<reference evidence="4" key="1">
    <citation type="journal article" date="2019" name="Int. J. Syst. Evol. Microbiol.">
        <title>The Global Catalogue of Microorganisms (GCM) 10K type strain sequencing project: providing services to taxonomists for standard genome sequencing and annotation.</title>
        <authorList>
            <consortium name="The Broad Institute Genomics Platform"/>
            <consortium name="The Broad Institute Genome Sequencing Center for Infectious Disease"/>
            <person name="Wu L."/>
            <person name="Ma J."/>
        </authorList>
    </citation>
    <scope>NUCLEOTIDE SEQUENCE [LARGE SCALE GENOMIC DNA]</scope>
    <source>
        <strain evidence="4">JCM 31696</strain>
    </source>
</reference>
<accession>A0ABW3CJ06</accession>
<dbReference type="Proteomes" id="UP001597083">
    <property type="component" value="Unassembled WGS sequence"/>
</dbReference>
<evidence type="ECO:0000259" key="2">
    <source>
        <dbReference type="Pfam" id="PF02720"/>
    </source>
</evidence>
<evidence type="ECO:0000313" key="4">
    <source>
        <dbReference type="Proteomes" id="UP001597083"/>
    </source>
</evidence>
<dbReference type="InterPro" id="IPR003870">
    <property type="entry name" value="DUF222"/>
</dbReference>
<evidence type="ECO:0000256" key="1">
    <source>
        <dbReference type="SAM" id="MobiDB-lite"/>
    </source>
</evidence>
<name>A0ABW3CJ06_9ACTN</name>
<protein>
    <submittedName>
        <fullName evidence="3">DUF222 domain-containing protein</fullName>
    </submittedName>
</protein>
<proteinExistence type="predicted"/>
<evidence type="ECO:0000313" key="3">
    <source>
        <dbReference type="EMBL" id="MFD0853890.1"/>
    </source>
</evidence>
<organism evidence="3 4">
    <name type="scientific">Actinomadura adrarensis</name>
    <dbReference type="NCBI Taxonomy" id="1819600"/>
    <lineage>
        <taxon>Bacteria</taxon>
        <taxon>Bacillati</taxon>
        <taxon>Actinomycetota</taxon>
        <taxon>Actinomycetes</taxon>
        <taxon>Streptosporangiales</taxon>
        <taxon>Thermomonosporaceae</taxon>
        <taxon>Actinomadura</taxon>
    </lineage>
</organism>
<feature type="domain" description="DUF222" evidence="2">
    <location>
        <begin position="51"/>
        <end position="247"/>
    </location>
</feature>
<comment type="caution">
    <text evidence="3">The sequence shown here is derived from an EMBL/GenBank/DDBJ whole genome shotgun (WGS) entry which is preliminary data.</text>
</comment>
<keyword evidence="4" id="KW-1185">Reference proteome</keyword>
<dbReference type="Pfam" id="PF02720">
    <property type="entry name" value="DUF222"/>
    <property type="match status" value="1"/>
</dbReference>
<feature type="non-terminal residue" evidence="3">
    <location>
        <position position="257"/>
    </location>
</feature>
<sequence>LSDMMAWQAEWEGRSSFPPGPQLAMCLHGATDDNLAALSESELLEVAAAARRQASWAQSRELAAIAELTRRRTEDEERQQGPDGEPGLDYRVLPAWEQVVDEVAAALRLTRNAAAVQVHLADRLTRDLPGTREHLERGRIDLPQARVIADLTDNLDEVLSAQVEARVLEKAPEQTTGQLRYRVKRLVERLAPVEREERLAEAVTHRTLDLFENPEGTASLALQNLDPVCATGIFNKLNAVAHGMKSDGDARRVHQIR</sequence>
<feature type="region of interest" description="Disordered" evidence="1">
    <location>
        <begin position="68"/>
        <end position="88"/>
    </location>
</feature>
<dbReference type="EMBL" id="JBHTIR010002524">
    <property type="protein sequence ID" value="MFD0853890.1"/>
    <property type="molecule type" value="Genomic_DNA"/>
</dbReference>
<feature type="compositionally biased region" description="Basic and acidic residues" evidence="1">
    <location>
        <begin position="68"/>
        <end position="80"/>
    </location>
</feature>
<gene>
    <name evidence="3" type="ORF">ACFQ07_16755</name>
</gene>
<feature type="non-terminal residue" evidence="3">
    <location>
        <position position="1"/>
    </location>
</feature>